<evidence type="ECO:0000313" key="2">
    <source>
        <dbReference type="EMBL" id="ROL43104.1"/>
    </source>
</evidence>
<feature type="region of interest" description="Disordered" evidence="1">
    <location>
        <begin position="45"/>
        <end position="106"/>
    </location>
</feature>
<reference evidence="2 3" key="1">
    <citation type="submission" date="2018-10" db="EMBL/GenBank/DDBJ databases">
        <title>Genome assembly for a Yunnan-Guizhou Plateau 3E fish, Anabarilius grahami (Regan), and its evolutionary and genetic applications.</title>
        <authorList>
            <person name="Jiang W."/>
        </authorList>
    </citation>
    <scope>NUCLEOTIDE SEQUENCE [LARGE SCALE GENOMIC DNA]</scope>
    <source>
        <strain evidence="2">AG-KIZ</strain>
        <tissue evidence="2">Muscle</tissue>
    </source>
</reference>
<proteinExistence type="predicted"/>
<gene>
    <name evidence="2" type="ORF">DPX16_14816</name>
</gene>
<dbReference type="AlphaFoldDB" id="A0A3N0YAI9"/>
<organism evidence="2 3">
    <name type="scientific">Anabarilius grahami</name>
    <name type="common">Kanglang fish</name>
    <name type="synonym">Barilius grahami</name>
    <dbReference type="NCBI Taxonomy" id="495550"/>
    <lineage>
        <taxon>Eukaryota</taxon>
        <taxon>Metazoa</taxon>
        <taxon>Chordata</taxon>
        <taxon>Craniata</taxon>
        <taxon>Vertebrata</taxon>
        <taxon>Euteleostomi</taxon>
        <taxon>Actinopterygii</taxon>
        <taxon>Neopterygii</taxon>
        <taxon>Teleostei</taxon>
        <taxon>Ostariophysi</taxon>
        <taxon>Cypriniformes</taxon>
        <taxon>Xenocyprididae</taxon>
        <taxon>Xenocypridinae</taxon>
        <taxon>Xenocypridinae incertae sedis</taxon>
        <taxon>Anabarilius</taxon>
    </lineage>
</organism>
<keyword evidence="3" id="KW-1185">Reference proteome</keyword>
<dbReference type="Proteomes" id="UP000281406">
    <property type="component" value="Unassembled WGS sequence"/>
</dbReference>
<protein>
    <submittedName>
        <fullName evidence="2">Uncharacterized protein</fullName>
    </submittedName>
</protein>
<accession>A0A3N0YAI9</accession>
<comment type="caution">
    <text evidence="2">The sequence shown here is derived from an EMBL/GenBank/DDBJ whole genome shotgun (WGS) entry which is preliminary data.</text>
</comment>
<name>A0A3N0YAI9_ANAGA</name>
<feature type="compositionally biased region" description="Basic and acidic residues" evidence="1">
    <location>
        <begin position="83"/>
        <end position="106"/>
    </location>
</feature>
<evidence type="ECO:0000313" key="3">
    <source>
        <dbReference type="Proteomes" id="UP000281406"/>
    </source>
</evidence>
<dbReference type="EMBL" id="RJVU01048855">
    <property type="protein sequence ID" value="ROL43104.1"/>
    <property type="molecule type" value="Genomic_DNA"/>
</dbReference>
<evidence type="ECO:0000256" key="1">
    <source>
        <dbReference type="SAM" id="MobiDB-lite"/>
    </source>
</evidence>
<sequence>MMVQGSGVASMTAEDSGVAAMMAKDFGVAAMMAGDYGMAAMTAVDSHGGHDEPSCGESFCNNGGKNEVRRKSKCTIDNGNQTRDGEHNPDKQQECKQQRQRLTKTD</sequence>